<dbReference type="EMBL" id="BAAAOG010000011">
    <property type="protein sequence ID" value="GAA1969028.1"/>
    <property type="molecule type" value="Genomic_DNA"/>
</dbReference>
<comment type="caution">
    <text evidence="1">The sequence shown here is derived from an EMBL/GenBank/DDBJ whole genome shotgun (WGS) entry which is preliminary data.</text>
</comment>
<reference evidence="1 2" key="1">
    <citation type="journal article" date="2019" name="Int. J. Syst. Evol. Microbiol.">
        <title>The Global Catalogue of Microorganisms (GCM) 10K type strain sequencing project: providing services to taxonomists for standard genome sequencing and annotation.</title>
        <authorList>
            <consortium name="The Broad Institute Genomics Platform"/>
            <consortium name="The Broad Institute Genome Sequencing Center for Infectious Disease"/>
            <person name="Wu L."/>
            <person name="Ma J."/>
        </authorList>
    </citation>
    <scope>NUCLEOTIDE SEQUENCE [LARGE SCALE GENOMIC DNA]</scope>
    <source>
        <strain evidence="1 2">JCM 14901</strain>
    </source>
</reference>
<protein>
    <recommendedName>
        <fullName evidence="3">Nucleotidyltransferase</fullName>
    </recommendedName>
</protein>
<dbReference type="Proteomes" id="UP001499933">
    <property type="component" value="Unassembled WGS sequence"/>
</dbReference>
<evidence type="ECO:0000313" key="1">
    <source>
        <dbReference type="EMBL" id="GAA1969028.1"/>
    </source>
</evidence>
<accession>A0ABN2RI01</accession>
<evidence type="ECO:0000313" key="2">
    <source>
        <dbReference type="Proteomes" id="UP001499933"/>
    </source>
</evidence>
<name>A0ABN2RI01_9MICO</name>
<evidence type="ECO:0008006" key="3">
    <source>
        <dbReference type="Google" id="ProtNLM"/>
    </source>
</evidence>
<organism evidence="1 2">
    <name type="scientific">Microbacterium deminutum</name>
    <dbReference type="NCBI Taxonomy" id="344164"/>
    <lineage>
        <taxon>Bacteria</taxon>
        <taxon>Bacillati</taxon>
        <taxon>Actinomycetota</taxon>
        <taxon>Actinomycetes</taxon>
        <taxon>Micrococcales</taxon>
        <taxon>Microbacteriaceae</taxon>
        <taxon>Microbacterium</taxon>
    </lineage>
</organism>
<gene>
    <name evidence="1" type="ORF">GCM10009776_35150</name>
</gene>
<keyword evidence="2" id="KW-1185">Reference proteome</keyword>
<sequence>MWLVDNVPVRMFYVGRRWRITDTPTRLRESIWTAPLTPPGGLYGWRFQATDEGGESFVFDVYRTETDWYVHRSYV</sequence>
<proteinExistence type="predicted"/>